<accession>A0A4Y8PF90</accession>
<dbReference type="PANTHER" id="PTHR40036:SF1">
    <property type="entry name" value="MACROCIN O-METHYLTRANSFERASE"/>
    <property type="match status" value="1"/>
</dbReference>
<dbReference type="InterPro" id="IPR008884">
    <property type="entry name" value="TylF_MeTrfase"/>
</dbReference>
<evidence type="ECO:0008006" key="3">
    <source>
        <dbReference type="Google" id="ProtNLM"/>
    </source>
</evidence>
<evidence type="ECO:0000313" key="1">
    <source>
        <dbReference type="EMBL" id="TFE70723.1"/>
    </source>
</evidence>
<organism evidence="1 2">
    <name type="scientific">Methylacidiphilum caldifontis</name>
    <dbReference type="NCBI Taxonomy" id="2795386"/>
    <lineage>
        <taxon>Bacteria</taxon>
        <taxon>Pseudomonadati</taxon>
        <taxon>Verrucomicrobiota</taxon>
        <taxon>Methylacidiphilae</taxon>
        <taxon>Methylacidiphilales</taxon>
        <taxon>Methylacidiphilaceae</taxon>
        <taxon>Methylacidiphilum (ex Ratnadevi et al. 2023)</taxon>
    </lineage>
</organism>
<name>A0A4Y8PF90_9BACT</name>
<reference evidence="1 2" key="1">
    <citation type="submission" date="2016-05" db="EMBL/GenBank/DDBJ databases">
        <title>Diversity and Homogeneity among Thermoacidophilic Verrucomicrobia Methanotrophs Linked with Geographical Origin.</title>
        <authorList>
            <person name="Erikstad H.-A."/>
            <person name="Smestad N.B."/>
            <person name="Ceballos R.M."/>
            <person name="Birkeland N.-K."/>
        </authorList>
    </citation>
    <scope>NUCLEOTIDE SEQUENCE [LARGE SCALE GENOMIC DNA]</scope>
    <source>
        <strain evidence="1 2">Phi</strain>
    </source>
</reference>
<sequence length="304" mass="34050">MQDSAELKCRKESDMASRLEELRGHYLKLIKKTLTRRLWRTHLSPVFQSNSFSARLARWITDRILSLPPFANRGMVLLRQLPESATEEGSFWPIDGHTMVGWKRLENVQTCVETILAEGIEGDLLEAGVWRGGVAIFMKALLYAYGEDMRRVIVADSFAGFPNPRLEDQEDRHWTVKNSAAEAFMSVSEEEVRDNFSRYGLLDDKVVFLKGFFHETLPNAPIEKLALLRADADMYRSTMDILESLYDQVRGLAPPLGAGKDSADGVAVLGFGFAETSPLARFQCGVCCCPGVLAHDESRRAATA</sequence>
<proteinExistence type="predicted"/>
<protein>
    <recommendedName>
        <fullName evidence="3">Macrocin O-methyltransferase</fullName>
    </recommendedName>
</protein>
<dbReference type="Gene3D" id="3.40.50.150">
    <property type="entry name" value="Vaccinia Virus protein VP39"/>
    <property type="match status" value="1"/>
</dbReference>
<dbReference type="PANTHER" id="PTHR40036">
    <property type="entry name" value="MACROCIN O-METHYLTRANSFERASE"/>
    <property type="match status" value="1"/>
</dbReference>
<evidence type="ECO:0000313" key="2">
    <source>
        <dbReference type="Proteomes" id="UP000297713"/>
    </source>
</evidence>
<keyword evidence="2" id="KW-1185">Reference proteome</keyword>
<dbReference type="AlphaFoldDB" id="A0A4Y8PF90"/>
<dbReference type="EMBL" id="LXQC01000113">
    <property type="protein sequence ID" value="TFE70723.1"/>
    <property type="molecule type" value="Genomic_DNA"/>
</dbReference>
<comment type="caution">
    <text evidence="1">The sequence shown here is derived from an EMBL/GenBank/DDBJ whole genome shotgun (WGS) entry which is preliminary data.</text>
</comment>
<dbReference type="InterPro" id="IPR029063">
    <property type="entry name" value="SAM-dependent_MTases_sf"/>
</dbReference>
<gene>
    <name evidence="1" type="ORF">A7Q10_06605</name>
</gene>
<dbReference type="Pfam" id="PF05711">
    <property type="entry name" value="TylF"/>
    <property type="match status" value="1"/>
</dbReference>
<dbReference type="Proteomes" id="UP000297713">
    <property type="component" value="Unassembled WGS sequence"/>
</dbReference>